<dbReference type="eggNOG" id="COG0332">
    <property type="taxonomic scope" value="Bacteria"/>
</dbReference>
<dbReference type="Gene3D" id="3.40.47.10">
    <property type="match status" value="1"/>
</dbReference>
<evidence type="ECO:0000256" key="2">
    <source>
        <dbReference type="ARBA" id="ARBA00023315"/>
    </source>
</evidence>
<dbReference type="InterPro" id="IPR013751">
    <property type="entry name" value="ACP_syn_III_N"/>
</dbReference>
<dbReference type="OrthoDB" id="9815506at2"/>
<protein>
    <submittedName>
        <fullName evidence="5">3-oxoacyl-(Acyl-carrier-protein) synthase III</fullName>
    </submittedName>
</protein>
<organism evidence="5 6">
    <name type="scientific">Marinitoga piezophila (strain DSM 14283 / JCM 11233 / KA3)</name>
    <dbReference type="NCBI Taxonomy" id="443254"/>
    <lineage>
        <taxon>Bacteria</taxon>
        <taxon>Thermotogati</taxon>
        <taxon>Thermotogota</taxon>
        <taxon>Thermotogae</taxon>
        <taxon>Petrotogales</taxon>
        <taxon>Petrotogaceae</taxon>
        <taxon>Marinitoga</taxon>
    </lineage>
</organism>
<dbReference type="AlphaFoldDB" id="H2J2R1"/>
<dbReference type="PANTHER" id="PTHR34069:SF2">
    <property type="entry name" value="BETA-KETOACYL-[ACYL-CARRIER-PROTEIN] SYNTHASE III"/>
    <property type="match status" value="1"/>
</dbReference>
<dbReference type="PANTHER" id="PTHR34069">
    <property type="entry name" value="3-OXOACYL-[ACYL-CARRIER-PROTEIN] SYNTHASE 3"/>
    <property type="match status" value="1"/>
</dbReference>
<dbReference type="Proteomes" id="UP000007161">
    <property type="component" value="Chromosome"/>
</dbReference>
<gene>
    <name evidence="5" type="ordered locus">Marpi_0046</name>
</gene>
<dbReference type="KEGG" id="mpz:Marpi_0046"/>
<accession>H2J2R1</accession>
<evidence type="ECO:0000259" key="3">
    <source>
        <dbReference type="Pfam" id="PF08541"/>
    </source>
</evidence>
<keyword evidence="6" id="KW-1185">Reference proteome</keyword>
<dbReference type="EMBL" id="CP003257">
    <property type="protein sequence ID" value="AEX84505.1"/>
    <property type="molecule type" value="Genomic_DNA"/>
</dbReference>
<dbReference type="Pfam" id="PF08541">
    <property type="entry name" value="ACP_syn_III_C"/>
    <property type="match status" value="1"/>
</dbReference>
<name>H2J2R1_MARPK</name>
<dbReference type="HOGENOM" id="CLU_039592_4_1_0"/>
<dbReference type="InterPro" id="IPR016039">
    <property type="entry name" value="Thiolase-like"/>
</dbReference>
<feature type="domain" description="Beta-ketoacyl-[acyl-carrier-protein] synthase III N-terminal" evidence="4">
    <location>
        <begin position="96"/>
        <end position="160"/>
    </location>
</feature>
<keyword evidence="1" id="KW-0808">Transferase</keyword>
<dbReference type="GO" id="GO:0004315">
    <property type="term" value="F:3-oxoacyl-[acyl-carrier-protein] synthase activity"/>
    <property type="evidence" value="ECO:0007669"/>
    <property type="project" value="InterPro"/>
</dbReference>
<reference evidence="6" key="2">
    <citation type="submission" date="2012-01" db="EMBL/GenBank/DDBJ databases">
        <title>Complete sequence of chromosome of Marinitoga piezophila KA3.</title>
        <authorList>
            <person name="Lucas S."/>
            <person name="Han J."/>
            <person name="Lapidus A."/>
            <person name="Cheng J.-F."/>
            <person name="Goodwin L."/>
            <person name="Pitluck S."/>
            <person name="Peters L."/>
            <person name="Mikhailova N."/>
            <person name="Teshima H."/>
            <person name="Detter J.C."/>
            <person name="Han C."/>
            <person name="Tapia R."/>
            <person name="Land M."/>
            <person name="Hauser L."/>
            <person name="Kyrpides N."/>
            <person name="Ivanova N."/>
            <person name="Pagani I."/>
            <person name="Jebbar M."/>
            <person name="Vannier P."/>
            <person name="Oger P."/>
            <person name="Cario A."/>
            <person name="Bartlett D."/>
            <person name="Noll K.M."/>
            <person name="Woyke T."/>
        </authorList>
    </citation>
    <scope>NUCLEOTIDE SEQUENCE [LARGE SCALE GENOMIC DNA]</scope>
    <source>
        <strain evidence="6">DSM 14283 / JCM 11233 / KA3</strain>
    </source>
</reference>
<dbReference type="STRING" id="443254.Marpi_0046"/>
<evidence type="ECO:0000256" key="1">
    <source>
        <dbReference type="ARBA" id="ARBA00022679"/>
    </source>
</evidence>
<dbReference type="InterPro" id="IPR013747">
    <property type="entry name" value="ACP_syn_III_C"/>
</dbReference>
<feature type="domain" description="Beta-ketoacyl-[acyl-carrier-protein] synthase III C-terminal" evidence="3">
    <location>
        <begin position="216"/>
        <end position="289"/>
    </location>
</feature>
<evidence type="ECO:0000313" key="6">
    <source>
        <dbReference type="Proteomes" id="UP000007161"/>
    </source>
</evidence>
<proteinExistence type="predicted"/>
<evidence type="ECO:0000259" key="4">
    <source>
        <dbReference type="Pfam" id="PF08545"/>
    </source>
</evidence>
<dbReference type="GO" id="GO:0044550">
    <property type="term" value="P:secondary metabolite biosynthetic process"/>
    <property type="evidence" value="ECO:0007669"/>
    <property type="project" value="TreeGrafter"/>
</dbReference>
<evidence type="ECO:0000313" key="5">
    <source>
        <dbReference type="EMBL" id="AEX84505.1"/>
    </source>
</evidence>
<dbReference type="RefSeq" id="WP_014295577.1">
    <property type="nucleotide sequence ID" value="NC_016751.1"/>
</dbReference>
<sequence>MKIKEINAYIPERVLDNKELAERFNVSEEWIYKRTGIKKRFVSELDIFQMGMKATEGLNLNGVDTVLFVSSVGAHYVPYYVRAFEELKIATPRYGIDISNGFVGFITSLHIANSMFRENIANKILMIISEKLSDLVEPDDINTAILFSDAAVAMILENHDNCVCDHRVHYDPEYLDALNINENKKIKMDGKRVYKFAVNNMRKMIDAYFKEYGEKIVVPHQANKRILESVKKYYKNTEFIDIIEGYGNTGAASIPVSLFVKYGNNEISLKDYLFISVGGGMTASGIAWRCGNE</sequence>
<keyword evidence="2" id="KW-0012">Acyltransferase</keyword>
<dbReference type="GO" id="GO:0006633">
    <property type="term" value="P:fatty acid biosynthetic process"/>
    <property type="evidence" value="ECO:0007669"/>
    <property type="project" value="InterPro"/>
</dbReference>
<dbReference type="SUPFAM" id="SSF53901">
    <property type="entry name" value="Thiolase-like"/>
    <property type="match status" value="2"/>
</dbReference>
<dbReference type="Pfam" id="PF08545">
    <property type="entry name" value="ACP_syn_III"/>
    <property type="match status" value="1"/>
</dbReference>
<reference evidence="5 6" key="1">
    <citation type="journal article" date="2012" name="J. Bacteriol.">
        <title>Complete Genome Sequence of the Thermophilic, Piezophilic, Heterotrophic Bacterium Marinitoga piezophila KA3.</title>
        <authorList>
            <person name="Lucas S."/>
            <person name="Han J."/>
            <person name="Lapidus A."/>
            <person name="Cheng J.F."/>
            <person name="Goodwin L.A."/>
            <person name="Pitluck S."/>
            <person name="Peters L."/>
            <person name="Mikhailova N."/>
            <person name="Teshima H."/>
            <person name="Detter J.C."/>
            <person name="Han C."/>
            <person name="Tapia R."/>
            <person name="Land M."/>
            <person name="Hauser L."/>
            <person name="Kyrpides N.C."/>
            <person name="Ivanova N."/>
            <person name="Pagani I."/>
            <person name="Vannier P."/>
            <person name="Oger P."/>
            <person name="Bartlett D.H."/>
            <person name="Noll K.M."/>
            <person name="Woyke T."/>
            <person name="Jebbar M."/>
        </authorList>
    </citation>
    <scope>NUCLEOTIDE SEQUENCE [LARGE SCALE GENOMIC DNA]</scope>
    <source>
        <strain evidence="6">DSM 14283 / JCM 11233 / KA3</strain>
    </source>
</reference>